<evidence type="ECO:0008006" key="4">
    <source>
        <dbReference type="Google" id="ProtNLM"/>
    </source>
</evidence>
<keyword evidence="1" id="KW-1133">Transmembrane helix</keyword>
<dbReference type="InterPro" id="IPR002798">
    <property type="entry name" value="SpoIIM-like"/>
</dbReference>
<keyword evidence="1" id="KW-0472">Membrane</keyword>
<name>A0A2H1EEW9_9ARCH</name>
<accession>A0A2H1EEW9</accession>
<dbReference type="EMBL" id="FRFC01000003">
    <property type="protein sequence ID" value="SHO43534.1"/>
    <property type="molecule type" value="Genomic_DNA"/>
</dbReference>
<feature type="transmembrane region" description="Helical" evidence="1">
    <location>
        <begin position="117"/>
        <end position="135"/>
    </location>
</feature>
<proteinExistence type="predicted"/>
<evidence type="ECO:0000313" key="2">
    <source>
        <dbReference type="EMBL" id="SHO43534.1"/>
    </source>
</evidence>
<gene>
    <name evidence="2" type="ORF">NSIN_20093</name>
</gene>
<evidence type="ECO:0000313" key="3">
    <source>
        <dbReference type="Proteomes" id="UP000232412"/>
    </source>
</evidence>
<organism evidence="2 3">
    <name type="scientific">Nitrosotalea sinensis</name>
    <dbReference type="NCBI Taxonomy" id="1499975"/>
    <lineage>
        <taxon>Archaea</taxon>
        <taxon>Nitrososphaerota</taxon>
        <taxon>Nitrososphaeria</taxon>
        <taxon>Nitrosotaleales</taxon>
        <taxon>Nitrosotaleaceae</taxon>
        <taxon>Nitrosotalea</taxon>
    </lineage>
</organism>
<feature type="transmembrane region" description="Helical" evidence="1">
    <location>
        <begin position="147"/>
        <end position="169"/>
    </location>
</feature>
<feature type="transmembrane region" description="Helical" evidence="1">
    <location>
        <begin position="10"/>
        <end position="27"/>
    </location>
</feature>
<protein>
    <recommendedName>
        <fullName evidence="4">Stage II sporulation protein M</fullName>
    </recommendedName>
</protein>
<evidence type="ECO:0000256" key="1">
    <source>
        <dbReference type="SAM" id="Phobius"/>
    </source>
</evidence>
<dbReference type="AlphaFoldDB" id="A0A2H1EEW9"/>
<reference evidence="3" key="1">
    <citation type="submission" date="2016-12" db="EMBL/GenBank/DDBJ databases">
        <authorList>
            <person name="Herbold C."/>
        </authorList>
    </citation>
    <scope>NUCLEOTIDE SEQUENCE [LARGE SCALE GENOMIC DNA]</scope>
</reference>
<sequence length="181" mass="19702">MELLFSNKRALVFLIFIGIFSLSYLIGTQSKLSDEESQTFLKEFQKVVEGIDAIGIFEHNASVALPMFIPGFGLAWGSFAAWSTGVAFEALVTTTPALAKIPPLALLYLSPFGVMELVAYSIGMSRSLLLILVIIRKKPLKSEIRNTAIEIGIVLALLLAGGFIEYSMIQHFGSSVITPKS</sequence>
<dbReference type="Proteomes" id="UP000232412">
    <property type="component" value="Unassembled WGS sequence"/>
</dbReference>
<dbReference type="Pfam" id="PF01944">
    <property type="entry name" value="SpoIIM"/>
    <property type="match status" value="1"/>
</dbReference>
<keyword evidence="3" id="KW-1185">Reference proteome</keyword>
<keyword evidence="1" id="KW-0812">Transmembrane</keyword>